<organism evidence="2 3">
    <name type="scientific">Candidatus Barnesiella excrementipullorum</name>
    <dbReference type="NCBI Taxonomy" id="2838479"/>
    <lineage>
        <taxon>Bacteria</taxon>
        <taxon>Pseudomonadati</taxon>
        <taxon>Bacteroidota</taxon>
        <taxon>Bacteroidia</taxon>
        <taxon>Bacteroidales</taxon>
        <taxon>Barnesiellaceae</taxon>
        <taxon>Barnesiella</taxon>
    </lineage>
</organism>
<accession>A0A9D1VRR3</accession>
<reference evidence="2" key="1">
    <citation type="journal article" date="2021" name="PeerJ">
        <title>Extensive microbial diversity within the chicken gut microbiome revealed by metagenomics and culture.</title>
        <authorList>
            <person name="Gilroy R."/>
            <person name="Ravi A."/>
            <person name="Getino M."/>
            <person name="Pursley I."/>
            <person name="Horton D.L."/>
            <person name="Alikhan N.F."/>
            <person name="Baker D."/>
            <person name="Gharbi K."/>
            <person name="Hall N."/>
            <person name="Watson M."/>
            <person name="Adriaenssens E.M."/>
            <person name="Foster-Nyarko E."/>
            <person name="Jarju S."/>
            <person name="Secka A."/>
            <person name="Antonio M."/>
            <person name="Oren A."/>
            <person name="Chaudhuri R.R."/>
            <person name="La Ragione R."/>
            <person name="Hildebrand F."/>
            <person name="Pallen M.J."/>
        </authorList>
    </citation>
    <scope>NUCLEOTIDE SEQUENCE</scope>
    <source>
        <strain evidence="2">ChiHjej12B11-16260</strain>
    </source>
</reference>
<evidence type="ECO:0000256" key="1">
    <source>
        <dbReference type="SAM" id="SignalP"/>
    </source>
</evidence>
<keyword evidence="1" id="KW-0732">Signal</keyword>
<protein>
    <submittedName>
        <fullName evidence="2">Capsule assembly Wzi family protein</fullName>
    </submittedName>
</protein>
<gene>
    <name evidence="2" type="ORF">H9982_04280</name>
</gene>
<name>A0A9D1VRR3_9BACT</name>
<sequence>MKRVVILLLLLLATAIEAVPQEGVDYRAEVSAHGSSGIFAPYYLSANRYGVVANGSGVYARAGAFIRMDSTRRFSYAAGIDLIGRYETASPVRQYQNGQWTTNYVRPSYFTIQQLYADVKYRAVFLSVGIKERNDESPITDRRYSSGGLVLSGNSRPIPQIEAGFHRFVDVPLTKGWLQIKGNIAYGKFIDDDYLRSHYYYYSSFLTTGVYYHYKSLFFRTNPHQPLVFTIGIEDGVQFGGTKTTYRNGEIVSVEHSPTNLKAFLQAFLPGAGDESTSMGDQLYVYGNHVGSIDLALQYNFRDNSYLKFYTQWLYEDGSGMGKLNGWDGLWGLSYHKEGKRLVTDAVIEYLDLTNQSGAIPWEPNDRPGTPVTSRVSGGDDYYNNFFFNGWQHNGFGMGTPMSPSIMYNTDGYLRFLYTRVRGGHFAIGGFFDDEWQYRLMASYRISLGTPFIPARSTYRQGAMLIECRYTPQRLKGWSFCGAVAVDAGNMTGDNVGVSLSVVKSGSLFRFKKSDTHK</sequence>
<feature type="signal peptide" evidence="1">
    <location>
        <begin position="1"/>
        <end position="18"/>
    </location>
</feature>
<dbReference type="Gene3D" id="2.40.160.130">
    <property type="entry name" value="Capsule assembly protein Wzi"/>
    <property type="match status" value="1"/>
</dbReference>
<comment type="caution">
    <text evidence="2">The sequence shown here is derived from an EMBL/GenBank/DDBJ whole genome shotgun (WGS) entry which is preliminary data.</text>
</comment>
<dbReference type="AlphaFoldDB" id="A0A9D1VRR3"/>
<proteinExistence type="predicted"/>
<dbReference type="EMBL" id="DXFB01000116">
    <property type="protein sequence ID" value="HIX45417.1"/>
    <property type="molecule type" value="Genomic_DNA"/>
</dbReference>
<dbReference type="Proteomes" id="UP000824246">
    <property type="component" value="Unassembled WGS sequence"/>
</dbReference>
<evidence type="ECO:0000313" key="2">
    <source>
        <dbReference type="EMBL" id="HIX45417.1"/>
    </source>
</evidence>
<dbReference type="InterPro" id="IPR038636">
    <property type="entry name" value="Wzi_sf"/>
</dbReference>
<feature type="chain" id="PRO_5038824226" evidence="1">
    <location>
        <begin position="19"/>
        <end position="518"/>
    </location>
</feature>
<evidence type="ECO:0000313" key="3">
    <source>
        <dbReference type="Proteomes" id="UP000824246"/>
    </source>
</evidence>
<reference evidence="2" key="2">
    <citation type="submission" date="2021-04" db="EMBL/GenBank/DDBJ databases">
        <authorList>
            <person name="Gilroy R."/>
        </authorList>
    </citation>
    <scope>NUCLEOTIDE SEQUENCE</scope>
    <source>
        <strain evidence="2">ChiHjej12B11-16260</strain>
    </source>
</reference>